<dbReference type="EMBL" id="BGZK01001390">
    <property type="protein sequence ID" value="GBP78887.1"/>
    <property type="molecule type" value="Genomic_DNA"/>
</dbReference>
<sequence length="117" mass="13132">MKYVRACACLCETVYMRARTYESVVTVQRDRRGAPGRQSAPTCNNMNAQCHILQLTVHARGRICEQLHIRQKISISPLPKCIFSPTLFVIDGLGSWSFAPTAEARGAAGSRRQRCYE</sequence>
<gene>
    <name evidence="1" type="ORF">EVAR_61536_1</name>
</gene>
<keyword evidence="2" id="KW-1185">Reference proteome</keyword>
<name>A0A4C1YWW6_EUMVA</name>
<proteinExistence type="predicted"/>
<protein>
    <submittedName>
        <fullName evidence="1">Uncharacterized protein</fullName>
    </submittedName>
</protein>
<dbReference type="Proteomes" id="UP000299102">
    <property type="component" value="Unassembled WGS sequence"/>
</dbReference>
<reference evidence="1 2" key="1">
    <citation type="journal article" date="2019" name="Commun. Biol.">
        <title>The bagworm genome reveals a unique fibroin gene that provides high tensile strength.</title>
        <authorList>
            <person name="Kono N."/>
            <person name="Nakamura H."/>
            <person name="Ohtoshi R."/>
            <person name="Tomita M."/>
            <person name="Numata K."/>
            <person name="Arakawa K."/>
        </authorList>
    </citation>
    <scope>NUCLEOTIDE SEQUENCE [LARGE SCALE GENOMIC DNA]</scope>
</reference>
<evidence type="ECO:0000313" key="2">
    <source>
        <dbReference type="Proteomes" id="UP000299102"/>
    </source>
</evidence>
<comment type="caution">
    <text evidence="1">The sequence shown here is derived from an EMBL/GenBank/DDBJ whole genome shotgun (WGS) entry which is preliminary data.</text>
</comment>
<accession>A0A4C1YWW6</accession>
<organism evidence="1 2">
    <name type="scientific">Eumeta variegata</name>
    <name type="common">Bagworm moth</name>
    <name type="synonym">Eumeta japonica</name>
    <dbReference type="NCBI Taxonomy" id="151549"/>
    <lineage>
        <taxon>Eukaryota</taxon>
        <taxon>Metazoa</taxon>
        <taxon>Ecdysozoa</taxon>
        <taxon>Arthropoda</taxon>
        <taxon>Hexapoda</taxon>
        <taxon>Insecta</taxon>
        <taxon>Pterygota</taxon>
        <taxon>Neoptera</taxon>
        <taxon>Endopterygota</taxon>
        <taxon>Lepidoptera</taxon>
        <taxon>Glossata</taxon>
        <taxon>Ditrysia</taxon>
        <taxon>Tineoidea</taxon>
        <taxon>Psychidae</taxon>
        <taxon>Oiketicinae</taxon>
        <taxon>Eumeta</taxon>
    </lineage>
</organism>
<dbReference type="AlphaFoldDB" id="A0A4C1YWW6"/>
<evidence type="ECO:0000313" key="1">
    <source>
        <dbReference type="EMBL" id="GBP78887.1"/>
    </source>
</evidence>